<proteinExistence type="predicted"/>
<comment type="caution">
    <text evidence="3">The sequence shown here is derived from an EMBL/GenBank/DDBJ whole genome shotgun (WGS) entry which is preliminary data.</text>
</comment>
<organism evidence="3 4">
    <name type="scientific">Bacillus halotolerans</name>
    <dbReference type="NCBI Taxonomy" id="260554"/>
    <lineage>
        <taxon>Bacteria</taxon>
        <taxon>Bacillati</taxon>
        <taxon>Bacillota</taxon>
        <taxon>Bacilli</taxon>
        <taxon>Bacillales</taxon>
        <taxon>Bacillaceae</taxon>
        <taxon>Bacillus</taxon>
    </lineage>
</organism>
<reference evidence="3" key="1">
    <citation type="submission" date="2022-02" db="EMBL/GenBank/DDBJ databases">
        <title>Crop Bioprotection Bacillus Genome Sequencing.</title>
        <authorList>
            <person name="Dunlap C."/>
        </authorList>
    </citation>
    <scope>NUCLEOTIDE SEQUENCE</scope>
    <source>
        <strain evidence="3">EC49O2N-C10</strain>
    </source>
</reference>
<keyword evidence="3" id="KW-0378">Hydrolase</keyword>
<feature type="transmembrane region" description="Helical" evidence="1">
    <location>
        <begin position="92"/>
        <end position="112"/>
    </location>
</feature>
<evidence type="ECO:0000259" key="2">
    <source>
        <dbReference type="Pfam" id="PF02517"/>
    </source>
</evidence>
<dbReference type="GO" id="GO:0080120">
    <property type="term" value="P:CAAX-box protein maturation"/>
    <property type="evidence" value="ECO:0007669"/>
    <property type="project" value="UniProtKB-ARBA"/>
</dbReference>
<evidence type="ECO:0000256" key="1">
    <source>
        <dbReference type="SAM" id="Phobius"/>
    </source>
</evidence>
<dbReference type="PANTHER" id="PTHR39430">
    <property type="entry name" value="MEMBRANE-ASSOCIATED PROTEASE-RELATED"/>
    <property type="match status" value="1"/>
</dbReference>
<feature type="transmembrane region" description="Helical" evidence="1">
    <location>
        <begin position="262"/>
        <end position="282"/>
    </location>
</feature>
<keyword evidence="3" id="KW-0645">Protease</keyword>
<evidence type="ECO:0000313" key="4">
    <source>
        <dbReference type="Proteomes" id="UP001073053"/>
    </source>
</evidence>
<feature type="transmembrane region" description="Helical" evidence="1">
    <location>
        <begin position="21"/>
        <end position="42"/>
    </location>
</feature>
<dbReference type="AlphaFoldDB" id="A0A9Q4HRK9"/>
<dbReference type="Proteomes" id="UP001073053">
    <property type="component" value="Unassembled WGS sequence"/>
</dbReference>
<protein>
    <submittedName>
        <fullName evidence="3">CPBP family intramembrane metalloprotease</fullName>
    </submittedName>
</protein>
<gene>
    <name evidence="3" type="ORF">MOF03_16165</name>
</gene>
<feature type="transmembrane region" description="Helical" evidence="1">
    <location>
        <begin position="198"/>
        <end position="217"/>
    </location>
</feature>
<dbReference type="GO" id="GO:0008237">
    <property type="term" value="F:metallopeptidase activity"/>
    <property type="evidence" value="ECO:0007669"/>
    <property type="project" value="UniProtKB-KW"/>
</dbReference>
<feature type="transmembrane region" description="Helical" evidence="1">
    <location>
        <begin position="165"/>
        <end position="192"/>
    </location>
</feature>
<name>A0A9Q4HRK9_9BACI</name>
<keyword evidence="1" id="KW-0812">Transmembrane</keyword>
<feature type="transmembrane region" description="Helical" evidence="1">
    <location>
        <begin position="54"/>
        <end position="72"/>
    </location>
</feature>
<dbReference type="EMBL" id="JALAWA010000010">
    <property type="protein sequence ID" value="MCY9186161.1"/>
    <property type="molecule type" value="Genomic_DNA"/>
</dbReference>
<dbReference type="GO" id="GO:0004175">
    <property type="term" value="F:endopeptidase activity"/>
    <property type="evidence" value="ECO:0007669"/>
    <property type="project" value="UniProtKB-ARBA"/>
</dbReference>
<dbReference type="PANTHER" id="PTHR39430:SF1">
    <property type="entry name" value="PROTEASE"/>
    <property type="match status" value="1"/>
</dbReference>
<keyword evidence="3" id="KW-0482">Metalloprotease</keyword>
<feature type="transmembrane region" description="Helical" evidence="1">
    <location>
        <begin position="224"/>
        <end position="242"/>
    </location>
</feature>
<keyword evidence="1" id="KW-0472">Membrane</keyword>
<accession>A0A9Q4HRK9</accession>
<feature type="domain" description="CAAX prenyl protease 2/Lysostaphin resistance protein A-like" evidence="2">
    <location>
        <begin position="134"/>
        <end position="233"/>
    </location>
</feature>
<dbReference type="InterPro" id="IPR003675">
    <property type="entry name" value="Rce1/LyrA-like_dom"/>
</dbReference>
<dbReference type="RefSeq" id="WP_268497821.1">
    <property type="nucleotide sequence ID" value="NZ_JALAVZ010000007.1"/>
</dbReference>
<evidence type="ECO:0000313" key="3">
    <source>
        <dbReference type="EMBL" id="MCY9186161.1"/>
    </source>
</evidence>
<sequence length="300" mass="33888">MQFHHTQSGKQNNHPKWLVTILLSWGTFVFALFFATLIGSIARQAGASKLLQQGIQSGLVTLITVPLLYFLLKRTSSRPFCSIGLSGWRQAVPKAIMGAMYVIILSGSGFTIAHLLDWVKISQFHFSIHLVSVLLLNMIIAFYYEAFPEELTFRGAVYYALNRRFNCFMALLLQPILFVLAPIAVSGLQYIAGIKSPAITLDYIVLLLSFGFILQLLRIVTGSLWTSIAFHLAFLEYSRFFVLQGEERFITYEEFVPGTGALFVIFFMLLIVGTLLLIPVAITRRNAIQWFKNKKDTQDV</sequence>
<feature type="transmembrane region" description="Helical" evidence="1">
    <location>
        <begin position="124"/>
        <end position="144"/>
    </location>
</feature>
<dbReference type="Pfam" id="PF02517">
    <property type="entry name" value="Rce1-like"/>
    <property type="match status" value="1"/>
</dbReference>
<keyword evidence="1" id="KW-1133">Transmembrane helix</keyword>